<accession>A0ABU0HDC2</accession>
<dbReference type="EMBL" id="JAUSVO010000007">
    <property type="protein sequence ID" value="MDQ0440280.1"/>
    <property type="molecule type" value="Genomic_DNA"/>
</dbReference>
<protein>
    <submittedName>
        <fullName evidence="2">RsiW-degrading membrane proteinase PrsW (M82 family)</fullName>
    </submittedName>
</protein>
<organism evidence="2 3">
    <name type="scientific">Kaistia dalseonensis</name>
    <dbReference type="NCBI Taxonomy" id="410840"/>
    <lineage>
        <taxon>Bacteria</taxon>
        <taxon>Pseudomonadati</taxon>
        <taxon>Pseudomonadota</taxon>
        <taxon>Alphaproteobacteria</taxon>
        <taxon>Hyphomicrobiales</taxon>
        <taxon>Kaistiaceae</taxon>
        <taxon>Kaistia</taxon>
    </lineage>
</organism>
<evidence type="ECO:0000313" key="3">
    <source>
        <dbReference type="Proteomes" id="UP001241603"/>
    </source>
</evidence>
<feature type="transmembrane region" description="Helical" evidence="1">
    <location>
        <begin position="6"/>
        <end position="25"/>
    </location>
</feature>
<keyword evidence="3" id="KW-1185">Reference proteome</keyword>
<reference evidence="2 3" key="1">
    <citation type="submission" date="2023-07" db="EMBL/GenBank/DDBJ databases">
        <title>Genomic Encyclopedia of Type Strains, Phase IV (KMG-IV): sequencing the most valuable type-strain genomes for metagenomic binning, comparative biology and taxonomic classification.</title>
        <authorList>
            <person name="Goeker M."/>
        </authorList>
    </citation>
    <scope>NUCLEOTIDE SEQUENCE [LARGE SCALE GENOMIC DNA]</scope>
    <source>
        <strain evidence="2 3">B6-8</strain>
    </source>
</reference>
<comment type="caution">
    <text evidence="2">The sequence shown here is derived from an EMBL/GenBank/DDBJ whole genome shotgun (WGS) entry which is preliminary data.</text>
</comment>
<proteinExistence type="predicted"/>
<dbReference type="Proteomes" id="UP001241603">
    <property type="component" value="Unassembled WGS sequence"/>
</dbReference>
<dbReference type="RefSeq" id="WP_266351142.1">
    <property type="nucleotide sequence ID" value="NZ_JAPKNG010000007.1"/>
</dbReference>
<name>A0ABU0HDC2_9HYPH</name>
<evidence type="ECO:0000256" key="1">
    <source>
        <dbReference type="SAM" id="Phobius"/>
    </source>
</evidence>
<keyword evidence="1" id="KW-0812">Transmembrane</keyword>
<gene>
    <name evidence="2" type="ORF">QO014_004693</name>
</gene>
<keyword evidence="1" id="KW-0472">Membrane</keyword>
<evidence type="ECO:0000313" key="2">
    <source>
        <dbReference type="EMBL" id="MDQ0440280.1"/>
    </source>
</evidence>
<keyword evidence="1" id="KW-1133">Transmembrane helix</keyword>
<sequence length="48" mass="5263">MKQNTLFLVIGALVVVVIGLGIYVYREETQPKGVEMKIDQNGVSVQGK</sequence>